<dbReference type="KEGG" id="dfa:DFA_02101"/>
<protein>
    <recommendedName>
        <fullName evidence="4">EGF-like domain-containing protein</fullName>
    </recommendedName>
</protein>
<dbReference type="SUPFAM" id="SSF52058">
    <property type="entry name" value="L domain-like"/>
    <property type="match status" value="1"/>
</dbReference>
<keyword evidence="3" id="KW-1185">Reference proteome</keyword>
<dbReference type="InterPro" id="IPR053331">
    <property type="entry name" value="EGF-like_comC"/>
</dbReference>
<keyword evidence="1" id="KW-0812">Transmembrane</keyword>
<evidence type="ECO:0000313" key="2">
    <source>
        <dbReference type="EMBL" id="EGG19314.1"/>
    </source>
</evidence>
<feature type="transmembrane region" description="Helical" evidence="1">
    <location>
        <begin position="21"/>
        <end position="42"/>
    </location>
</feature>
<accession>F4PYP8</accession>
<keyword evidence="1" id="KW-1133">Transmembrane helix</keyword>
<gene>
    <name evidence="2" type="ORF">DFA_02101</name>
</gene>
<dbReference type="Gene3D" id="3.80.10.10">
    <property type="entry name" value="Ribonuclease Inhibitor"/>
    <property type="match status" value="1"/>
</dbReference>
<evidence type="ECO:0000256" key="1">
    <source>
        <dbReference type="SAM" id="Phobius"/>
    </source>
</evidence>
<dbReference type="PANTHER" id="PTHR24032">
    <property type="entry name" value="EGF-LIKE DOMAIN-CONTAINING PROTEIN-RELATED-RELATED"/>
    <property type="match status" value="1"/>
</dbReference>
<reference evidence="3" key="1">
    <citation type="journal article" date="2011" name="Genome Res.">
        <title>Phylogeny-wide analysis of social amoeba genomes highlights ancient origins for complex intercellular communication.</title>
        <authorList>
            <person name="Heidel A.J."/>
            <person name="Lawal H.M."/>
            <person name="Felder M."/>
            <person name="Schilde C."/>
            <person name="Helps N.R."/>
            <person name="Tunggal B."/>
            <person name="Rivero F."/>
            <person name="John U."/>
            <person name="Schleicher M."/>
            <person name="Eichinger L."/>
            <person name="Platzer M."/>
            <person name="Noegel A.A."/>
            <person name="Schaap P."/>
            <person name="Gloeckner G."/>
        </authorList>
    </citation>
    <scope>NUCLEOTIDE SEQUENCE [LARGE SCALE GENOMIC DNA]</scope>
    <source>
        <strain evidence="3">SH3</strain>
    </source>
</reference>
<organism evidence="2 3">
    <name type="scientific">Cavenderia fasciculata</name>
    <name type="common">Slime mold</name>
    <name type="synonym">Dictyostelium fasciculatum</name>
    <dbReference type="NCBI Taxonomy" id="261658"/>
    <lineage>
        <taxon>Eukaryota</taxon>
        <taxon>Amoebozoa</taxon>
        <taxon>Evosea</taxon>
        <taxon>Eumycetozoa</taxon>
        <taxon>Dictyostelia</taxon>
        <taxon>Acytosteliales</taxon>
        <taxon>Cavenderiaceae</taxon>
        <taxon>Cavenderia</taxon>
    </lineage>
</organism>
<evidence type="ECO:0000313" key="3">
    <source>
        <dbReference type="Proteomes" id="UP000007797"/>
    </source>
</evidence>
<keyword evidence="1" id="KW-0472">Membrane</keyword>
<dbReference type="RefSeq" id="XP_004357585.1">
    <property type="nucleotide sequence ID" value="XM_004357528.1"/>
</dbReference>
<dbReference type="EMBL" id="GL883015">
    <property type="protein sequence ID" value="EGG19314.1"/>
    <property type="molecule type" value="Genomic_DNA"/>
</dbReference>
<sequence>MVLHDRSSTRRSSRSSTSSSTSVILVLVSLLLLFVSTCGIIATPDLPEDEFKSAEWLIKYFGSYISTESSIRICTDDTYQIDCILDDNDPDVFHIIKFPFMTVVDFEYVGELPNITKLTFPYVTEMDIQILYFDLMPPEFAEIDLLSYFTDLPSLESLIITDDRLHNIPDSFSNGNFPSLTKLGIYSTNILSVETFINITTVQDITISKTTSPFTIDPTIYLPNLINFNLLFSLNDSMDISFSQHGFPNLDLIYITYANDIGHQLTITVETSSVTQFIGYREYSIGYATINPQFIHPESLIILDHHGGASRLSPQNMSLYSNLQSLTLEGQLFPPINTPFPASLKSFKSQSEWEGGKIPSNLLDNDPNNLVLDFNGNHGITGDLSQAFCYIQGLRAPYAPINSIPSCWWCYNSSRLSTIVQRPASPLCNIQIDSFNLTSYQGWFNITGDNIGWGDNTNFTQIYPNKKLMGKIDLSLGRNQVNNYSLVKDPIQGYTFEFTISEVSFQVNNVIVDPLDSTFNATSVTVVFDFVNPIVQHQPSISYGGYPCQFQRYQEFTKSIVCTPITYPNNTKPLVKIENQFNQTITNPDVVLKSVNVVSYTLDPPSYPPTYLNLIGYFGINTNLAVITLTPQDETLQTYGCEIIQSNQTFIQCKLQQLEPPPGITGFDIVIPSYGSYNNISLIVIPAPIQIIVTQYQLEPPIYPPTLLNLFGYFGTILEPKANVSIQSPGHDDVECLVKLFSSDYIQCSFTHQPFPGPSTLVVTVPHGSYNSPLLFIPYPSTNVESYTLRPSTYPPTHLELNGYFGPDTNVGQVLLADDVGGDQHNIIQCTVTDINETSIICQFENQPYSGPLDYTVVVPNGNYSSQLIIPYIQSDVLITSVKLIDSTRQIDQQMILNGHFGLNVSLSTIRFNNTDSFCSVTTSNETTIECHFTKQPSSGSITPLTLVTPNGDYSSNTILFIPYPSLPSDDEECMVRTNNCSGHGKCVDGKCQCVALDWYDDCKFKISSNQDLKSIVNLNNPTISFGIGDDYRFEFSMIAIQELDINNQTIKELHTTNNWNNYTDTTSTTTNQQYKSLEYQLSLSTNINNIIFENTNIKSTIEISNNGNRTIQFGDESIYIGNNSIKSTVSIKDWPYSTVSESPHLVVLFSTTINNNQTIIGCDGSINQVETFQSFQDSDSIEFIRIITNDDIQFFGQFLPFVISDNNKSTYSKIELINTTRINDQQSIVLIGIHLPQCQLCLIDPQFTPLQIDREIFGECPPPPPTDNRFASWKIAVILVCTIIPSIAVALFVFIKYRQSKKATSHHRVHLMKIK</sequence>
<name>F4PYP8_CACFS</name>
<proteinExistence type="predicted"/>
<evidence type="ECO:0008006" key="4">
    <source>
        <dbReference type="Google" id="ProtNLM"/>
    </source>
</evidence>
<feature type="transmembrane region" description="Helical" evidence="1">
    <location>
        <begin position="1271"/>
        <end position="1296"/>
    </location>
</feature>
<dbReference type="GeneID" id="14871338"/>
<dbReference type="InterPro" id="IPR032675">
    <property type="entry name" value="LRR_dom_sf"/>
</dbReference>
<dbReference type="Proteomes" id="UP000007797">
    <property type="component" value="Unassembled WGS sequence"/>
</dbReference>